<reference evidence="1 2" key="2">
    <citation type="journal article" date="2004" name="Nature">
        <title>The DNA sequence and analysis of human chromosome 13.</title>
        <authorList>
            <person name="Dunham A."/>
            <person name="Matthews L.H."/>
            <person name="Burton J."/>
            <person name="Ashurst J.L."/>
            <person name="Howe K.L."/>
            <person name="Ashcroft K.J."/>
            <person name="Beare D.M."/>
            <person name="Burford D.C."/>
            <person name="Hunt S.E."/>
            <person name="Griffiths-Jones S."/>
            <person name="Jones M.C."/>
            <person name="Keenan S.J."/>
            <person name="Oliver K."/>
            <person name="Scott C.E."/>
            <person name="Ainscough R."/>
            <person name="Almeida J.P."/>
            <person name="Ambrose K.D."/>
            <person name="Andrews D.T."/>
            <person name="Ashwell R.I."/>
            <person name="Babbage A.K."/>
            <person name="Bagguley C.L."/>
            <person name="Bailey J."/>
            <person name="Bannerjee R."/>
            <person name="Barlow K.F."/>
            <person name="Bates K."/>
            <person name="Beasley H."/>
            <person name="Bird C.P."/>
            <person name="Bray-Allen S."/>
            <person name="Brown A.J."/>
            <person name="Brown J.Y."/>
            <person name="Burrill W."/>
            <person name="Carder C."/>
            <person name="Carter N.P."/>
            <person name="Chapman J.C."/>
            <person name="Clamp M.E."/>
            <person name="Clark S.Y."/>
            <person name="Clarke G."/>
            <person name="Clee C.M."/>
            <person name="Clegg S.C."/>
            <person name="Cobley V."/>
            <person name="Collins J.E."/>
            <person name="Corby N."/>
            <person name="Coville G.J."/>
            <person name="Deloukas P."/>
            <person name="Dhami P."/>
            <person name="Dunham I."/>
            <person name="Dunn M."/>
            <person name="Earthrowl M.E."/>
            <person name="Ellington A.G."/>
            <person name="Faulkner L."/>
            <person name="Frankish A.G."/>
            <person name="Frankland J."/>
            <person name="French L."/>
            <person name="Garner P."/>
            <person name="Garnett J."/>
            <person name="Gilbert J.G."/>
            <person name="Gilson C.J."/>
            <person name="Ghori J."/>
            <person name="Grafham D.V."/>
            <person name="Gribble S.M."/>
            <person name="Griffiths C."/>
            <person name="Hall R.E."/>
            <person name="Hammond S."/>
            <person name="Harley J.L."/>
            <person name="Hart E.A."/>
            <person name="Heath P.D."/>
            <person name="Howden P.J."/>
            <person name="Huckle E.J."/>
            <person name="Hunt P.J."/>
            <person name="Hunt A.R."/>
            <person name="Johnson C."/>
            <person name="Johnson D."/>
            <person name="Kay M."/>
            <person name="Kimberley A.M."/>
            <person name="King A."/>
            <person name="Laird G.K."/>
            <person name="Langford C.J."/>
            <person name="Lawlor S."/>
            <person name="Leongamornlert D.A."/>
            <person name="Lloyd D.M."/>
            <person name="Lloyd C."/>
            <person name="Loveland J.E."/>
            <person name="Lovell J."/>
            <person name="Martin S."/>
            <person name="Mashreghi-Mohammadi M."/>
            <person name="McLaren S.J."/>
            <person name="McMurray A."/>
            <person name="Milne S."/>
            <person name="Moore M.J."/>
            <person name="Nickerson T."/>
            <person name="Palmer S.A."/>
            <person name="Pearce A.V."/>
            <person name="Peck A.I."/>
            <person name="Pelan S."/>
            <person name="Phillimore B."/>
            <person name="Porter K.M."/>
            <person name="Rice C.M."/>
            <person name="Searle S."/>
            <person name="Sehra H.K."/>
            <person name="Shownkeen R."/>
            <person name="Skuce C.D."/>
            <person name="Smith M."/>
            <person name="Steward C.A."/>
            <person name="Sycamore N."/>
            <person name="Tester J."/>
            <person name="Thomas D.W."/>
            <person name="Tracey A."/>
            <person name="Tromans A."/>
            <person name="Tubby B."/>
            <person name="Wall M."/>
            <person name="Wallis J.M."/>
            <person name="West A.P."/>
            <person name="Whitehead S.L."/>
            <person name="Willey D.L."/>
            <person name="Wilming L."/>
            <person name="Wray P.W."/>
            <person name="Wright M.W."/>
            <person name="Young L."/>
            <person name="Coulson A."/>
            <person name="Durbin R."/>
            <person name="Hubbard T."/>
            <person name="Sulston J.E."/>
            <person name="Beck S."/>
            <person name="Bentley D.R."/>
            <person name="Rogers J."/>
            <person name="Ross M.T."/>
        </authorList>
    </citation>
    <scope>NUCLEOTIDE SEQUENCE [LARGE SCALE GENOMIC DNA]</scope>
</reference>
<reference evidence="1" key="5">
    <citation type="submission" date="2025-09" db="UniProtKB">
        <authorList>
            <consortium name="Ensembl"/>
        </authorList>
    </citation>
    <scope>IDENTIFICATION</scope>
</reference>
<dbReference type="ExpressionAtlas" id="A0A494C0F9">
    <property type="expression patterns" value="baseline and differential"/>
</dbReference>
<dbReference type="Ensembl" id="ENST00000651855.1">
    <property type="protein sequence ID" value="ENSP00000498508.1"/>
    <property type="gene ID" value="ENSG00000134897.14"/>
</dbReference>
<organism evidence="1 2">
    <name type="scientific">Homo sapiens</name>
    <name type="common">Human</name>
    <dbReference type="NCBI Taxonomy" id="9606"/>
    <lineage>
        <taxon>Eukaryota</taxon>
        <taxon>Metazoa</taxon>
        <taxon>Chordata</taxon>
        <taxon>Craniata</taxon>
        <taxon>Vertebrata</taxon>
        <taxon>Euteleostomi</taxon>
        <taxon>Mammalia</taxon>
        <taxon>Eutheria</taxon>
        <taxon>Euarchontoglires</taxon>
        <taxon>Primates</taxon>
        <taxon>Haplorrhini</taxon>
        <taxon>Catarrhini</taxon>
        <taxon>Hominidae</taxon>
        <taxon>Homo</taxon>
    </lineage>
</organism>
<dbReference type="Bgee" id="ENSG00000134897">
    <property type="expression patterns" value="Expressed in left ventricle myocardium and 176 other cell types or tissues"/>
</dbReference>
<dbReference type="OrthoDB" id="31113at2759"/>
<keyword evidence="2" id="KW-1185">Reference proteome</keyword>
<dbReference type="GeneTree" id="ENSGT00510000048601"/>
<dbReference type="Proteomes" id="UP000005640">
    <property type="component" value="Chromosome 13"/>
</dbReference>
<evidence type="ECO:0000313" key="1">
    <source>
        <dbReference type="Ensembl" id="ENSP00000498508.1"/>
    </source>
</evidence>
<evidence type="ECO:0000313" key="2">
    <source>
        <dbReference type="Proteomes" id="UP000005640"/>
    </source>
</evidence>
<sequence length="46" mass="5075">MLCCWSPEKPAYPARAPAWGCLLRVLGWFNSPRTSSGAHFAALKLL</sequence>
<dbReference type="EMBL" id="AL157769">
    <property type="status" value="NOT_ANNOTATED_CDS"/>
    <property type="molecule type" value="Genomic_DNA"/>
</dbReference>
<dbReference type="VEuPathDB" id="HostDB:ENSG00000134897"/>
<protein>
    <submittedName>
        <fullName evidence="1">Basic, immunoglobulin-like variable motif containing</fullName>
    </submittedName>
</protein>
<dbReference type="ChiTaRS" id="BIVM">
    <property type="organism name" value="human"/>
</dbReference>
<dbReference type="Ensembl" id="ENST00000651855.1">
    <property type="protein sequence ID" value="ENSP00000498508.1"/>
    <property type="gene ID" value="ENSG00000134897.15"/>
</dbReference>
<dbReference type="AlphaFoldDB" id="A0A494C0F9"/>
<name>A0A494C0F9_HUMAN</name>
<dbReference type="HGNC" id="HGNC:16034">
    <property type="gene designation" value="BIVM"/>
</dbReference>
<reference evidence="1 2" key="3">
    <citation type="journal article" date="2004" name="Nature">
        <title>Finishing the euchromatic sequence of the human genome.</title>
        <authorList>
            <consortium name="International Human Genome Sequencing Consortium"/>
        </authorList>
    </citation>
    <scope>NUCLEOTIDE SEQUENCE [LARGE SCALE GENOMIC DNA]</scope>
</reference>
<gene>
    <name evidence="1" type="primary">BIVM</name>
</gene>
<accession>A0A494C0F9</accession>
<reference evidence="1 2" key="1">
    <citation type="journal article" date="2001" name="Nature">
        <title>Initial sequencing and analysis of the human genome.</title>
        <authorList>
            <consortium name="International Human Genome Sequencing Consortium"/>
            <person name="Lander E.S."/>
            <person name="Linton L.M."/>
            <person name="Birren B."/>
            <person name="Nusbaum C."/>
            <person name="Zody M.C."/>
            <person name="Baldwin J."/>
            <person name="Devon K."/>
            <person name="Dewar K."/>
            <person name="Doyle M."/>
            <person name="FitzHugh W."/>
            <person name="Funke R."/>
            <person name="Gage D."/>
            <person name="Harris K."/>
            <person name="Heaford A."/>
            <person name="Howland J."/>
            <person name="Kann L."/>
            <person name="Lehoczky J."/>
            <person name="LeVine R."/>
            <person name="McEwan P."/>
            <person name="McKernan K."/>
            <person name="Meldrim J."/>
            <person name="Mesirov J.P."/>
            <person name="Miranda C."/>
            <person name="Morris W."/>
            <person name="Naylor J."/>
            <person name="Raymond C."/>
            <person name="Rosetti M."/>
            <person name="Santos R."/>
            <person name="Sheridan A."/>
            <person name="Sougnez C."/>
            <person name="Stange-Thomann N."/>
            <person name="Stojanovic N."/>
            <person name="Subramanian A."/>
            <person name="Wyman D."/>
            <person name="Rogers J."/>
            <person name="Sulston J."/>
            <person name="Ainscough R."/>
            <person name="Beck S."/>
            <person name="Bentley D."/>
            <person name="Burton J."/>
            <person name="Clee C."/>
            <person name="Carter N."/>
            <person name="Coulson A."/>
            <person name="Deadman R."/>
            <person name="Deloukas P."/>
            <person name="Dunham A."/>
            <person name="Dunham I."/>
            <person name="Durbin R."/>
            <person name="French L."/>
            <person name="Grafham D."/>
            <person name="Gregory S."/>
            <person name="Hubbard T."/>
            <person name="Humphray S."/>
            <person name="Hunt A."/>
            <person name="Jones M."/>
            <person name="Lloyd C."/>
            <person name="McMurray A."/>
            <person name="Matthews L."/>
            <person name="Mercer S."/>
            <person name="Milne S."/>
            <person name="Mullikin J.C."/>
            <person name="Mungall A."/>
            <person name="Plumb R."/>
            <person name="Ross M."/>
            <person name="Shownkeen R."/>
            <person name="Sims S."/>
            <person name="Waterston R.H."/>
            <person name="Wilson R.K."/>
            <person name="Hillier L.W."/>
            <person name="McPherson J.D."/>
            <person name="Marra M.A."/>
            <person name="Mardis E.R."/>
            <person name="Fulton L.A."/>
            <person name="Chinwalla A.T."/>
            <person name="Pepin K.H."/>
            <person name="Gish W.R."/>
            <person name="Chissoe S.L."/>
            <person name="Wendl M.C."/>
            <person name="Delehaunty K.D."/>
            <person name="Miner T.L."/>
            <person name="Delehaunty A."/>
            <person name="Kramer J.B."/>
            <person name="Cook L.L."/>
            <person name="Fulton R.S."/>
            <person name="Johnson D.L."/>
            <person name="Minx P.J."/>
            <person name="Clifton S.W."/>
            <person name="Hawkins T."/>
            <person name="Branscomb E."/>
            <person name="Predki P."/>
            <person name="Richardson P."/>
            <person name="Wenning S."/>
            <person name="Slezak T."/>
            <person name="Doggett N."/>
            <person name="Cheng J.F."/>
            <person name="Olsen A."/>
            <person name="Lucas S."/>
            <person name="Elkin C."/>
            <person name="Uberbacher E."/>
            <person name="Frazier M."/>
            <person name="Gibbs R.A."/>
            <person name="Muzny D.M."/>
            <person name="Scherer S.E."/>
            <person name="Bouck J.B."/>
            <person name="Sodergren E.J."/>
            <person name="Worley K.C."/>
            <person name="Rives C.M."/>
            <person name="Gorrell J.H."/>
            <person name="Metzker M.L."/>
            <person name="Naylor S.L."/>
            <person name="Kucherlapati R.S."/>
            <person name="Nelson D.L."/>
            <person name="Weinstock G.M."/>
            <person name="Sakaki Y."/>
            <person name="Fujiyama A."/>
            <person name="Hattori M."/>
            <person name="Yada T."/>
            <person name="Toyoda A."/>
            <person name="Itoh T."/>
            <person name="Kawagoe C."/>
            <person name="Watanabe H."/>
            <person name="Totoki Y."/>
            <person name="Taylor T."/>
            <person name="Weissenbach J."/>
            <person name="Heilig R."/>
            <person name="Saurin W."/>
            <person name="Artiguenave F."/>
            <person name="Brottier P."/>
            <person name="Bruls T."/>
            <person name="Pelletier E."/>
            <person name="Robert C."/>
            <person name="Wincker P."/>
            <person name="Smith D.R."/>
            <person name="Doucette-Stamm L."/>
            <person name="Rubenfield M."/>
            <person name="Weinstock K."/>
            <person name="Lee H.M."/>
            <person name="Dubois J."/>
            <person name="Rosenthal A."/>
            <person name="Platzer M."/>
            <person name="Nyakatura G."/>
            <person name="Taudien S."/>
            <person name="Rump A."/>
            <person name="Yang H."/>
            <person name="Yu J."/>
            <person name="Wang J."/>
            <person name="Huang G."/>
            <person name="Gu J."/>
            <person name="Hood L."/>
            <person name="Rowen L."/>
            <person name="Madan A."/>
            <person name="Qin S."/>
            <person name="Davis R.W."/>
            <person name="Federspiel N.A."/>
            <person name="Abola A.P."/>
            <person name="Proctor M.J."/>
            <person name="Myers R.M."/>
            <person name="Schmutz J."/>
            <person name="Dickson M."/>
            <person name="Grimwood J."/>
            <person name="Cox D.R."/>
            <person name="Olson M.V."/>
            <person name="Kaul R."/>
            <person name="Raymond C."/>
            <person name="Shimizu N."/>
            <person name="Kawasaki K."/>
            <person name="Minoshima S."/>
            <person name="Evans G.A."/>
            <person name="Athanasiou M."/>
            <person name="Schultz R."/>
            <person name="Roe B.A."/>
            <person name="Chen F."/>
            <person name="Pan H."/>
            <person name="Ramser J."/>
            <person name="Lehrach H."/>
            <person name="Reinhardt R."/>
            <person name="McCombie W.R."/>
            <person name="de la Bastide M."/>
            <person name="Dedhia N."/>
            <person name="Blocker H."/>
            <person name="Hornischer K."/>
            <person name="Nordsiek G."/>
            <person name="Agarwala R."/>
            <person name="Aravind L."/>
            <person name="Bailey J.A."/>
            <person name="Bateman A."/>
            <person name="Batzoglou S."/>
            <person name="Birney E."/>
            <person name="Bork P."/>
            <person name="Brown D.G."/>
            <person name="Burge C.B."/>
            <person name="Cerutti L."/>
            <person name="Chen H.C."/>
            <person name="Church D."/>
            <person name="Clamp M."/>
            <person name="Copley R.R."/>
            <person name="Doerks T."/>
            <person name="Eddy S.R."/>
            <person name="Eichler E.E."/>
            <person name="Furey T.S."/>
            <person name="Galagan J."/>
            <person name="Gilbert J.G."/>
            <person name="Harmon C."/>
            <person name="Hayashizaki Y."/>
            <person name="Haussler D."/>
            <person name="Hermjakob H."/>
            <person name="Hokamp K."/>
            <person name="Jang W."/>
            <person name="Johnson L.S."/>
            <person name="Jones T.A."/>
            <person name="Kasif S."/>
            <person name="Kaspryzk A."/>
            <person name="Kennedy S."/>
            <person name="Kent W.J."/>
            <person name="Kitts P."/>
            <person name="Koonin E.V."/>
            <person name="Korf I."/>
            <person name="Kulp D."/>
            <person name="Lancet D."/>
            <person name="Lowe T.M."/>
            <person name="McLysaght A."/>
            <person name="Mikkelsen T."/>
            <person name="Moran J.V."/>
            <person name="Mulder N."/>
            <person name="Pollara V.J."/>
            <person name="Ponting C.P."/>
            <person name="Schuler G."/>
            <person name="Schultz J."/>
            <person name="Slater G."/>
            <person name="Smit A.F."/>
            <person name="Stupka E."/>
            <person name="Szustakowski J."/>
            <person name="Thierry-Mieg D."/>
            <person name="Thierry-Mieg J."/>
            <person name="Wagner L."/>
            <person name="Wallis J."/>
            <person name="Wheeler R."/>
            <person name="Williams A."/>
            <person name="Wolf Y.I."/>
            <person name="Wolfe K.H."/>
            <person name="Yang S.P."/>
            <person name="Yeh R.F."/>
            <person name="Collins F."/>
            <person name="Guyer M.S."/>
            <person name="Peterson J."/>
            <person name="Felsenfeld A."/>
            <person name="Wetterstrand K.A."/>
            <person name="Patrinos A."/>
            <person name="Morgan M.J."/>
            <person name="de Jong P."/>
            <person name="Catanese J.J."/>
            <person name="Osoegawa K."/>
            <person name="Shizuya H."/>
            <person name="Choi S."/>
            <person name="Chen Y.J."/>
        </authorList>
    </citation>
    <scope>NUCLEOTIDE SEQUENCE [LARGE SCALE GENOMIC DNA]</scope>
</reference>
<reference evidence="1" key="4">
    <citation type="submission" date="2025-08" db="UniProtKB">
        <authorList>
            <consortium name="Ensembl"/>
        </authorList>
    </citation>
    <scope>IDENTIFICATION</scope>
</reference>
<dbReference type="OpenTargets" id="ENSG00000134897"/>
<proteinExistence type="predicted"/>